<sequence>MDIIAGVMTGGAFRDDQSESINDENDGNCFDETLSMIDSDFDVIPNRNDRIDNGSDLFRLPSNDLLRFNNLDQNVSYPMMINRKDDCNGNVPISTLQDHKSSNQFDPSQYLHNHPQQFVSNPSAYQSCYRSQILQNNHNESNRSNRYPFLSENEIISNSDPMSLKLFQQNRLNGSKQLNDGRVAFEQNNQPTIQSKQIHHNHNTIATQKFSNENLDFGAMKLLNQPQQQQQQQSKTKKFLHKKACTKHVEVLNFVLKGGPPWGFRIKQRNGNVFISKFYPKQLVKYSCKLNDFDVLEYKFQEMILIHISLATLKDSVNCGGRGHKGGLRVHDEIMAVNHPLTLHRKPLENHHHHNHSILNQSASQSSAMIVAMTSNSDALNNNINDVENVKNQNHSNDNGGSCLNPTSIDDLELTKLDFTYQLIKHTLNRQLQLTVRRWHSDWELAPSIFLPISSASIESGQNCRVSNVKSQRSKIINLETKSKSSTNKLMDDSEGK</sequence>
<dbReference type="AlphaFoldDB" id="A0A132A575"/>
<dbReference type="VEuPathDB" id="VectorBase:SSCA003827"/>
<gene>
    <name evidence="1" type="ORF">QR98_0045840</name>
</gene>
<evidence type="ECO:0000313" key="2">
    <source>
        <dbReference type="Proteomes" id="UP000616769"/>
    </source>
</evidence>
<comment type="caution">
    <text evidence="1">The sequence shown here is derived from an EMBL/GenBank/DDBJ whole genome shotgun (WGS) entry which is preliminary data.</text>
</comment>
<dbReference type="EMBL" id="JXLN01010670">
    <property type="protein sequence ID" value="KPM06111.1"/>
    <property type="molecule type" value="Genomic_DNA"/>
</dbReference>
<proteinExistence type="predicted"/>
<protein>
    <submittedName>
        <fullName evidence="1">Uncharacterized protein</fullName>
    </submittedName>
</protein>
<reference evidence="1 2" key="1">
    <citation type="journal article" date="2015" name="Parasit. Vectors">
        <title>Draft genome of the scabies mite.</title>
        <authorList>
            <person name="Rider S.D.Jr."/>
            <person name="Morgan M.S."/>
            <person name="Arlian L.G."/>
        </authorList>
    </citation>
    <scope>NUCLEOTIDE SEQUENCE [LARGE SCALE GENOMIC DNA]</scope>
    <source>
        <strain evidence="1">Arlian Lab</strain>
    </source>
</reference>
<evidence type="ECO:0000313" key="1">
    <source>
        <dbReference type="EMBL" id="KPM06111.1"/>
    </source>
</evidence>
<dbReference type="Proteomes" id="UP000616769">
    <property type="component" value="Unassembled WGS sequence"/>
</dbReference>
<organism evidence="1 2">
    <name type="scientific">Sarcoptes scabiei</name>
    <name type="common">Itch mite</name>
    <name type="synonym">Acarus scabiei</name>
    <dbReference type="NCBI Taxonomy" id="52283"/>
    <lineage>
        <taxon>Eukaryota</taxon>
        <taxon>Metazoa</taxon>
        <taxon>Ecdysozoa</taxon>
        <taxon>Arthropoda</taxon>
        <taxon>Chelicerata</taxon>
        <taxon>Arachnida</taxon>
        <taxon>Acari</taxon>
        <taxon>Acariformes</taxon>
        <taxon>Sarcoptiformes</taxon>
        <taxon>Astigmata</taxon>
        <taxon>Psoroptidia</taxon>
        <taxon>Sarcoptoidea</taxon>
        <taxon>Sarcoptidae</taxon>
        <taxon>Sarcoptinae</taxon>
        <taxon>Sarcoptes</taxon>
    </lineage>
</organism>
<accession>A0A132A575</accession>
<name>A0A132A575_SARSC</name>